<dbReference type="PANTHER" id="PTHR21143">
    <property type="entry name" value="INVERTEBRATE GUSTATORY RECEPTOR"/>
    <property type="match status" value="1"/>
</dbReference>
<comment type="caution">
    <text evidence="8">Lacks conserved residue(s) required for the propagation of feature annotation.</text>
</comment>
<keyword evidence="6 8" id="KW-0675">Receptor</keyword>
<comment type="function">
    <text evidence="8">Gustatory receptor which mediates acceptance or avoidance behavior, depending on its substrates.</text>
</comment>
<keyword evidence="10" id="KW-1185">Reference proteome</keyword>
<dbReference type="AlphaFoldDB" id="A0A8J2H7B4"/>
<organism evidence="9 10">
    <name type="scientific">Cotesia congregata</name>
    <name type="common">Parasitoid wasp</name>
    <name type="synonym">Apanteles congregatus</name>
    <dbReference type="NCBI Taxonomy" id="51543"/>
    <lineage>
        <taxon>Eukaryota</taxon>
        <taxon>Metazoa</taxon>
        <taxon>Ecdysozoa</taxon>
        <taxon>Arthropoda</taxon>
        <taxon>Hexapoda</taxon>
        <taxon>Insecta</taxon>
        <taxon>Pterygota</taxon>
        <taxon>Neoptera</taxon>
        <taxon>Endopterygota</taxon>
        <taxon>Hymenoptera</taxon>
        <taxon>Apocrita</taxon>
        <taxon>Ichneumonoidea</taxon>
        <taxon>Braconidae</taxon>
        <taxon>Microgastrinae</taxon>
        <taxon>Cotesia</taxon>
    </lineage>
</organism>
<dbReference type="GO" id="GO:0007165">
    <property type="term" value="P:signal transduction"/>
    <property type="evidence" value="ECO:0007669"/>
    <property type="project" value="UniProtKB-KW"/>
</dbReference>
<feature type="transmembrane region" description="Helical" evidence="8">
    <location>
        <begin position="229"/>
        <end position="247"/>
    </location>
</feature>
<comment type="similarity">
    <text evidence="8">Belongs to the insect chemoreceptor superfamily. Gustatory receptor (GR) family.</text>
</comment>
<keyword evidence="2 8" id="KW-1003">Cell membrane</keyword>
<dbReference type="PANTHER" id="PTHR21143:SF104">
    <property type="entry name" value="GUSTATORY RECEPTOR 8A-RELATED"/>
    <property type="match status" value="1"/>
</dbReference>
<keyword evidence="7 8" id="KW-0807">Transducer</keyword>
<sequence length="326" mass="37233">MVLSLKLSSQNYVKSELVDKIDKCLISYGTLVLVVIWLSYVLQQKKMVTIVNGLYSINNNFKSCDKFTLKSDCRFYILSIINFCLCFGIIVIECFISGAYTAILWIVPFITSSWVLIQYTLLLNVISQFFESINAKILQLADINTENYYQTALRSKVSLGDLAIKDINCISNAIMQLCDICDQVADFYAISILLIIVYFVTSTTFNSYFLILSLIISTNNDLLKLFLDFGNWFLIVSFDLISLTSNVTRITREFKKTPQYVSLLLNRCAMNSPTRESLLDFLLDLSYRNVNFNAYGVIALNGSLLQTIYGTIVTYLIILIQFRNQQ</sequence>
<proteinExistence type="inferred from homology"/>
<dbReference type="GO" id="GO:0005886">
    <property type="term" value="C:plasma membrane"/>
    <property type="evidence" value="ECO:0007669"/>
    <property type="project" value="UniProtKB-SubCell"/>
</dbReference>
<evidence type="ECO:0000256" key="3">
    <source>
        <dbReference type="ARBA" id="ARBA00022692"/>
    </source>
</evidence>
<comment type="subcellular location">
    <subcellularLocation>
        <location evidence="1 8">Cell membrane</location>
        <topology evidence="1 8">Multi-pass membrane protein</topology>
    </subcellularLocation>
</comment>
<accession>A0A8J2H7B4</accession>
<reference evidence="9" key="1">
    <citation type="submission" date="2021-04" db="EMBL/GenBank/DDBJ databases">
        <authorList>
            <person name="Chebbi M.A.C M."/>
        </authorList>
    </citation>
    <scope>NUCLEOTIDE SEQUENCE</scope>
</reference>
<dbReference type="GO" id="GO:0007635">
    <property type="term" value="P:chemosensory behavior"/>
    <property type="evidence" value="ECO:0007669"/>
    <property type="project" value="TreeGrafter"/>
</dbReference>
<dbReference type="GO" id="GO:0030425">
    <property type="term" value="C:dendrite"/>
    <property type="evidence" value="ECO:0007669"/>
    <property type="project" value="TreeGrafter"/>
</dbReference>
<keyword evidence="5 8" id="KW-0472">Membrane</keyword>
<evidence type="ECO:0000256" key="4">
    <source>
        <dbReference type="ARBA" id="ARBA00022989"/>
    </source>
</evidence>
<dbReference type="GO" id="GO:0043025">
    <property type="term" value="C:neuronal cell body"/>
    <property type="evidence" value="ECO:0007669"/>
    <property type="project" value="TreeGrafter"/>
</dbReference>
<dbReference type="OrthoDB" id="6366728at2759"/>
<dbReference type="EMBL" id="CAJNRD030001118">
    <property type="protein sequence ID" value="CAG5080883.1"/>
    <property type="molecule type" value="Genomic_DNA"/>
</dbReference>
<keyword evidence="4 8" id="KW-1133">Transmembrane helix</keyword>
<protein>
    <recommendedName>
        <fullName evidence="8">Gustatory receptor</fullName>
    </recommendedName>
</protein>
<keyword evidence="3 8" id="KW-0812">Transmembrane</keyword>
<dbReference type="InterPro" id="IPR013604">
    <property type="entry name" value="7TM_chemorcpt"/>
</dbReference>
<evidence type="ECO:0000256" key="2">
    <source>
        <dbReference type="ARBA" id="ARBA00022475"/>
    </source>
</evidence>
<name>A0A8J2H7B4_COTCN</name>
<comment type="caution">
    <text evidence="9">The sequence shown here is derived from an EMBL/GenBank/DDBJ whole genome shotgun (WGS) entry which is preliminary data.</text>
</comment>
<feature type="transmembrane region" description="Helical" evidence="8">
    <location>
        <begin position="192"/>
        <end position="217"/>
    </location>
</feature>
<feature type="transmembrane region" description="Helical" evidence="8">
    <location>
        <begin position="25"/>
        <end position="42"/>
    </location>
</feature>
<dbReference type="GO" id="GO:0030424">
    <property type="term" value="C:axon"/>
    <property type="evidence" value="ECO:0007669"/>
    <property type="project" value="TreeGrafter"/>
</dbReference>
<evidence type="ECO:0000256" key="5">
    <source>
        <dbReference type="ARBA" id="ARBA00023136"/>
    </source>
</evidence>
<dbReference type="GO" id="GO:0008049">
    <property type="term" value="P:male courtship behavior"/>
    <property type="evidence" value="ECO:0007669"/>
    <property type="project" value="TreeGrafter"/>
</dbReference>
<evidence type="ECO:0000256" key="6">
    <source>
        <dbReference type="ARBA" id="ARBA00023170"/>
    </source>
</evidence>
<gene>
    <name evidence="9" type="ORF">HICCMSTLAB_LOCUS3127</name>
</gene>
<feature type="transmembrane region" description="Helical" evidence="8">
    <location>
        <begin position="75"/>
        <end position="96"/>
    </location>
</feature>
<feature type="transmembrane region" description="Helical" evidence="8">
    <location>
        <begin position="102"/>
        <end position="126"/>
    </location>
</feature>
<dbReference type="GO" id="GO:0050909">
    <property type="term" value="P:sensory perception of taste"/>
    <property type="evidence" value="ECO:0007669"/>
    <property type="project" value="InterPro"/>
</dbReference>
<evidence type="ECO:0000256" key="1">
    <source>
        <dbReference type="ARBA" id="ARBA00004651"/>
    </source>
</evidence>
<dbReference type="Proteomes" id="UP000786811">
    <property type="component" value="Unassembled WGS sequence"/>
</dbReference>
<evidence type="ECO:0000313" key="9">
    <source>
        <dbReference type="EMBL" id="CAG5080883.1"/>
    </source>
</evidence>
<evidence type="ECO:0000256" key="7">
    <source>
        <dbReference type="ARBA" id="ARBA00023224"/>
    </source>
</evidence>
<dbReference type="Pfam" id="PF08395">
    <property type="entry name" value="7tm_7"/>
    <property type="match status" value="1"/>
</dbReference>
<evidence type="ECO:0000256" key="8">
    <source>
        <dbReference type="RuleBase" id="RU363108"/>
    </source>
</evidence>
<evidence type="ECO:0000313" key="10">
    <source>
        <dbReference type="Proteomes" id="UP000786811"/>
    </source>
</evidence>